<organism evidence="5">
    <name type="scientific">Prymnesium polylepis</name>
    <dbReference type="NCBI Taxonomy" id="72548"/>
    <lineage>
        <taxon>Eukaryota</taxon>
        <taxon>Haptista</taxon>
        <taxon>Haptophyta</taxon>
        <taxon>Prymnesiophyceae</taxon>
        <taxon>Prymnesiales</taxon>
        <taxon>Prymnesiaceae</taxon>
        <taxon>Prymnesium</taxon>
    </lineage>
</organism>
<dbReference type="PROSITE" id="PS50011">
    <property type="entry name" value="PROTEIN_KINASE_DOM"/>
    <property type="match status" value="1"/>
</dbReference>
<dbReference type="GO" id="GO:0005524">
    <property type="term" value="F:ATP binding"/>
    <property type="evidence" value="ECO:0007669"/>
    <property type="project" value="UniProtKB-KW"/>
</dbReference>
<name>A0A7S4K9I7_9EUKA</name>
<evidence type="ECO:0000256" key="1">
    <source>
        <dbReference type="ARBA" id="ARBA00006485"/>
    </source>
</evidence>
<dbReference type="AlphaFoldDB" id="A0A7S4K9I7"/>
<accession>A0A7S4K9I7</accession>
<proteinExistence type="inferred from homology"/>
<dbReference type="PROSITE" id="PS00108">
    <property type="entry name" value="PROTEIN_KINASE_ST"/>
    <property type="match status" value="1"/>
</dbReference>
<reference evidence="5" key="1">
    <citation type="submission" date="2021-01" db="EMBL/GenBank/DDBJ databases">
        <authorList>
            <person name="Corre E."/>
            <person name="Pelletier E."/>
            <person name="Niang G."/>
            <person name="Scheremetjew M."/>
            <person name="Finn R."/>
            <person name="Kale V."/>
            <person name="Holt S."/>
            <person name="Cochrane G."/>
            <person name="Meng A."/>
            <person name="Brown T."/>
            <person name="Cohen L."/>
        </authorList>
    </citation>
    <scope>NUCLEOTIDE SEQUENCE</scope>
    <source>
        <strain evidence="5">UIO037</strain>
    </source>
</reference>
<protein>
    <recommendedName>
        <fullName evidence="4">Protein kinase domain-containing protein</fullName>
    </recommendedName>
</protein>
<dbReference type="GO" id="GO:0004674">
    <property type="term" value="F:protein serine/threonine kinase activity"/>
    <property type="evidence" value="ECO:0007669"/>
    <property type="project" value="TreeGrafter"/>
</dbReference>
<dbReference type="InterPro" id="IPR000719">
    <property type="entry name" value="Prot_kinase_dom"/>
</dbReference>
<evidence type="ECO:0000256" key="2">
    <source>
        <dbReference type="ARBA" id="ARBA00022741"/>
    </source>
</evidence>
<dbReference type="Pfam" id="PF00134">
    <property type="entry name" value="Cyclin_N"/>
    <property type="match status" value="1"/>
</dbReference>
<dbReference type="SUPFAM" id="SSF47954">
    <property type="entry name" value="Cyclin-like"/>
    <property type="match status" value="1"/>
</dbReference>
<evidence type="ECO:0000313" key="5">
    <source>
        <dbReference type="EMBL" id="CAE2287966.1"/>
    </source>
</evidence>
<dbReference type="InterPro" id="IPR006671">
    <property type="entry name" value="Cyclin_N"/>
</dbReference>
<evidence type="ECO:0000256" key="3">
    <source>
        <dbReference type="ARBA" id="ARBA00022840"/>
    </source>
</evidence>
<gene>
    <name evidence="5" type="ORF">CPOL0286_LOCUS18678</name>
</gene>
<dbReference type="Pfam" id="PF00069">
    <property type="entry name" value="Pkinase"/>
    <property type="match status" value="1"/>
</dbReference>
<dbReference type="Gene3D" id="1.10.510.10">
    <property type="entry name" value="Transferase(Phosphotransferase) domain 1"/>
    <property type="match status" value="1"/>
</dbReference>
<dbReference type="EMBL" id="HBKO01040682">
    <property type="protein sequence ID" value="CAE2287966.1"/>
    <property type="molecule type" value="Transcribed_RNA"/>
</dbReference>
<dbReference type="InterPro" id="IPR036915">
    <property type="entry name" value="Cyclin-like_sf"/>
</dbReference>
<dbReference type="SUPFAM" id="SSF56112">
    <property type="entry name" value="Protein kinase-like (PK-like)"/>
    <property type="match status" value="1"/>
</dbReference>
<keyword evidence="3" id="KW-0067">ATP-binding</keyword>
<dbReference type="GO" id="GO:0005634">
    <property type="term" value="C:nucleus"/>
    <property type="evidence" value="ECO:0007669"/>
    <property type="project" value="TreeGrafter"/>
</dbReference>
<keyword evidence="2" id="KW-0547">Nucleotide-binding</keyword>
<dbReference type="Gene3D" id="1.10.472.10">
    <property type="entry name" value="Cyclin-like"/>
    <property type="match status" value="1"/>
</dbReference>
<dbReference type="InterPro" id="IPR008271">
    <property type="entry name" value="Ser/Thr_kinase_AS"/>
</dbReference>
<evidence type="ECO:0000259" key="4">
    <source>
        <dbReference type="PROSITE" id="PS50011"/>
    </source>
</evidence>
<dbReference type="PANTHER" id="PTHR24056">
    <property type="entry name" value="CELL DIVISION PROTEIN KINASE"/>
    <property type="match status" value="1"/>
</dbReference>
<feature type="domain" description="Protein kinase" evidence="4">
    <location>
        <begin position="1"/>
        <end position="226"/>
    </location>
</feature>
<dbReference type="SMART" id="SM00220">
    <property type="entry name" value="S_TKc"/>
    <property type="match status" value="1"/>
</dbReference>
<comment type="similarity">
    <text evidence="1">Belongs to the protein kinase superfamily. CMGC Ser/Thr protein kinase family. CDC2/CDKX subfamily.</text>
</comment>
<sequence length="441" mass="48539">MAGDPMLVMPKSACNLLSVVLASPPFDAERIRSVVAQVASALSFLHSMQMMHRDVKASNCLVAEGSEEVRLADFGFCRTYNNIADRSYTNCGTLWLQAPEILLGAQHYTQAVDIWSLGMLESELLGRGGPLCCGDDPIDQLLTIFEQFGSPLPFDWPGVTSLPGWDGEMASLVDEWIVPRRATRSFDPFGRDRSRCTDALSSCLSLDPHARPSAHAVLRILGHPLPDAPPRAARAGVEKGWRAQPELSAHYVRERSTLLDKMLHAVDELDLSLSTWHVAVLFVDEFIAHERVARNDLPLLACAALSVADKLTDRTLPVPDDFVCVFDDTFSEEALSEAEKKVRNCAFTISFAVLPYFAMPMTPSDEELKLYCTVAAFSAPECDRSTESVCDAVRAACTGGKTGAEGMRLRSLVRRWDFPRKGLAKLFPHFTTGRGAVCQKE</sequence>
<dbReference type="InterPro" id="IPR050108">
    <property type="entry name" value="CDK"/>
</dbReference>
<dbReference type="InterPro" id="IPR013763">
    <property type="entry name" value="Cyclin-like_dom"/>
</dbReference>
<dbReference type="SMART" id="SM00385">
    <property type="entry name" value="CYCLIN"/>
    <property type="match status" value="1"/>
</dbReference>
<dbReference type="InterPro" id="IPR011009">
    <property type="entry name" value="Kinase-like_dom_sf"/>
</dbReference>